<dbReference type="GO" id="GO:0042776">
    <property type="term" value="P:proton motive force-driven mitochondrial ATP synthesis"/>
    <property type="evidence" value="ECO:0007669"/>
    <property type="project" value="TreeGrafter"/>
</dbReference>
<dbReference type="CDD" id="cd12153">
    <property type="entry name" value="F1-ATPase_epsilon"/>
    <property type="match status" value="1"/>
</dbReference>
<dbReference type="Gene3D" id="1.10.1620.20">
    <property type="entry name" value="ATP synthase, F1 complex, epsilon subunit superfamily, mitochondrial"/>
    <property type="match status" value="1"/>
</dbReference>
<accession>A0A2A9MG59</accession>
<dbReference type="SUPFAM" id="SSF48690">
    <property type="entry name" value="Epsilon subunit of mitochondrial F1F0-ATP synthase"/>
    <property type="match status" value="1"/>
</dbReference>
<comment type="caution">
    <text evidence="2">The sequence shown here is derived from an EMBL/GenBank/DDBJ whole genome shotgun (WGS) entry which is preliminary data.</text>
</comment>
<reference evidence="2 3" key="1">
    <citation type="submission" date="2017-09" db="EMBL/GenBank/DDBJ databases">
        <title>Genome sequencing of Besnoitia besnoiti strain Bb-Ger1.</title>
        <authorList>
            <person name="Schares G."/>
            <person name="Venepally P."/>
            <person name="Lorenzi H.A."/>
        </authorList>
    </citation>
    <scope>NUCLEOTIDE SEQUENCE [LARGE SCALE GENOMIC DNA]</scope>
    <source>
        <strain evidence="2 3">Bb-Ger1</strain>
    </source>
</reference>
<dbReference type="GO" id="GO:0005743">
    <property type="term" value="C:mitochondrial inner membrane"/>
    <property type="evidence" value="ECO:0007669"/>
    <property type="project" value="InterPro"/>
</dbReference>
<gene>
    <name evidence="2" type="ORF">BESB_075420</name>
</gene>
<dbReference type="GeneID" id="40312468"/>
<dbReference type="PANTHER" id="PTHR12448:SF0">
    <property type="entry name" value="ATP SYNTHASE SUBUNIT EPSILON, MITOCHONDRIAL"/>
    <property type="match status" value="1"/>
</dbReference>
<dbReference type="STRING" id="94643.A0A2A9MG59"/>
<dbReference type="OrthoDB" id="269124at2759"/>
<dbReference type="PANTHER" id="PTHR12448">
    <property type="entry name" value="ATP SYNTHASE EPSILON CHAIN, MITOCHONDRIAL"/>
    <property type="match status" value="1"/>
</dbReference>
<dbReference type="EMBL" id="NWUJ01000007">
    <property type="protein sequence ID" value="PFH34390.1"/>
    <property type="molecule type" value="Genomic_DNA"/>
</dbReference>
<protein>
    <submittedName>
        <fullName evidence="2">Putative atp synthase F1, epsilon subunit</fullName>
    </submittedName>
</protein>
<proteinExistence type="inferred from homology"/>
<keyword evidence="3" id="KW-1185">Reference proteome</keyword>
<evidence type="ECO:0000256" key="1">
    <source>
        <dbReference type="ARBA" id="ARBA00009502"/>
    </source>
</evidence>
<dbReference type="InterPro" id="IPR036742">
    <property type="entry name" value="ATP_synth_F1_esu_sf_mt"/>
</dbReference>
<dbReference type="KEGG" id="bbes:BESB_075420"/>
<dbReference type="Pfam" id="PF04627">
    <property type="entry name" value="ATP-synt_Eps"/>
    <property type="match status" value="1"/>
</dbReference>
<comment type="similarity">
    <text evidence="1">Belongs to the eukaryotic ATPase epsilon family.</text>
</comment>
<evidence type="ECO:0000313" key="2">
    <source>
        <dbReference type="EMBL" id="PFH34390.1"/>
    </source>
</evidence>
<organism evidence="2 3">
    <name type="scientific">Besnoitia besnoiti</name>
    <name type="common">Apicomplexan protozoan</name>
    <dbReference type="NCBI Taxonomy" id="94643"/>
    <lineage>
        <taxon>Eukaryota</taxon>
        <taxon>Sar</taxon>
        <taxon>Alveolata</taxon>
        <taxon>Apicomplexa</taxon>
        <taxon>Conoidasida</taxon>
        <taxon>Coccidia</taxon>
        <taxon>Eucoccidiorida</taxon>
        <taxon>Eimeriorina</taxon>
        <taxon>Sarcocystidae</taxon>
        <taxon>Besnoitia</taxon>
    </lineage>
</organism>
<dbReference type="VEuPathDB" id="ToxoDB:BESB_075420"/>
<dbReference type="GO" id="GO:0046933">
    <property type="term" value="F:proton-transporting ATP synthase activity, rotational mechanism"/>
    <property type="evidence" value="ECO:0007669"/>
    <property type="project" value="InterPro"/>
</dbReference>
<dbReference type="Proteomes" id="UP000224006">
    <property type="component" value="Unassembled WGS sequence"/>
</dbReference>
<sequence length="74" mass="8523">MMWRSSGVSFTRYAAEMAALLRQCLKEPYRTQAKQRNQIHLKETVFQNGQVLNRETFNDIKKAFEAAGKQGGDK</sequence>
<name>A0A2A9MG59_BESBE</name>
<dbReference type="InterPro" id="IPR006721">
    <property type="entry name" value="ATP_synth_F1_esu_mt"/>
</dbReference>
<evidence type="ECO:0000313" key="3">
    <source>
        <dbReference type="Proteomes" id="UP000224006"/>
    </source>
</evidence>
<dbReference type="GO" id="GO:0045259">
    <property type="term" value="C:proton-transporting ATP synthase complex"/>
    <property type="evidence" value="ECO:0007669"/>
    <property type="project" value="InterPro"/>
</dbReference>
<dbReference type="RefSeq" id="XP_029218399.1">
    <property type="nucleotide sequence ID" value="XM_029365915.1"/>
</dbReference>
<dbReference type="AlphaFoldDB" id="A0A2A9MG59"/>